<evidence type="ECO:0000313" key="2">
    <source>
        <dbReference type="Proteomes" id="UP000054805"/>
    </source>
</evidence>
<keyword evidence="2" id="KW-1185">Reference proteome</keyword>
<gene>
    <name evidence="1" type="ORF">T4B_5307</name>
</gene>
<name>A0A0V1IK86_TRIPS</name>
<evidence type="ECO:0000313" key="1">
    <source>
        <dbReference type="EMBL" id="KRZ23021.1"/>
    </source>
</evidence>
<reference evidence="1 2" key="1">
    <citation type="submission" date="2015-01" db="EMBL/GenBank/DDBJ databases">
        <title>Evolution of Trichinella species and genotypes.</title>
        <authorList>
            <person name="Korhonen P.K."/>
            <person name="Edoardo P."/>
            <person name="Giuseppe L.R."/>
            <person name="Gasser R.B."/>
        </authorList>
    </citation>
    <scope>NUCLEOTIDE SEQUENCE [LARGE SCALE GENOMIC DNA]</scope>
    <source>
        <strain evidence="1">ISS588</strain>
    </source>
</reference>
<proteinExistence type="predicted"/>
<accession>A0A0V1IK86</accession>
<dbReference type="PANTHER" id="PTHR47331:SF1">
    <property type="entry name" value="GAG-LIKE PROTEIN"/>
    <property type="match status" value="1"/>
</dbReference>
<sequence>MLEVVDWIFFLGTEGDQRYHDTALSGFRMALPQLAAQLTRPISAEEPTSQTFLDFLAEPAWCAVDPEQSIKKDKTSDPTIAHTLRENQRKRFHPWCQTVEAFHASLHPICLVCQGENRVTTVCQRFLNQQCPEQRETAKRLGMCFICLSPNSSRRAPLSEEPDDATEPPGKKIRLKRVRKQLPVYCSPTHAAYLESGFKRGAENSLVTEDTAKTLGLVGVEETVTVKEISSIYCIQTLTRRICDDIQSVLIRCRDWKHLQHLQIPEEQEEKLSVHCHCVQIEDNMEHLLKKFWELESMGIQQQEEKTTQDTDPAKQREYTAVIEEYLRNGWAKVVTTQNGQPGNSRYLPHHAVYMIADGQTKCRIVFDGSAKYAGVSLNDQLEMGPNLMVSILLRFRQYRIAVQTDIAKMYLQVLKTHAELNPDESDKALELALANMYVELMCGQKVSDMLYICHNSGGQLLKKHQNEM</sequence>
<dbReference type="PANTHER" id="PTHR47331">
    <property type="entry name" value="PHD-TYPE DOMAIN-CONTAINING PROTEIN"/>
    <property type="match status" value="1"/>
</dbReference>
<dbReference type="Proteomes" id="UP000054805">
    <property type="component" value="Unassembled WGS sequence"/>
</dbReference>
<organism evidence="1 2">
    <name type="scientific">Trichinella pseudospiralis</name>
    <name type="common">Parasitic roundworm</name>
    <dbReference type="NCBI Taxonomy" id="6337"/>
    <lineage>
        <taxon>Eukaryota</taxon>
        <taxon>Metazoa</taxon>
        <taxon>Ecdysozoa</taxon>
        <taxon>Nematoda</taxon>
        <taxon>Enoplea</taxon>
        <taxon>Dorylaimia</taxon>
        <taxon>Trichinellida</taxon>
        <taxon>Trichinellidae</taxon>
        <taxon>Trichinella</taxon>
    </lineage>
</organism>
<dbReference type="AlphaFoldDB" id="A0A0V1IK86"/>
<comment type="caution">
    <text evidence="1">The sequence shown here is derived from an EMBL/GenBank/DDBJ whole genome shotgun (WGS) entry which is preliminary data.</text>
</comment>
<dbReference type="EMBL" id="JYDS01000156">
    <property type="protein sequence ID" value="KRZ23021.1"/>
    <property type="molecule type" value="Genomic_DNA"/>
</dbReference>
<protein>
    <submittedName>
        <fullName evidence="1">Uncharacterized protein</fullName>
    </submittedName>
</protein>